<comment type="caution">
    <text evidence="2">The sequence shown here is derived from an EMBL/GenBank/DDBJ whole genome shotgun (WGS) entry which is preliminary data.</text>
</comment>
<evidence type="ECO:0000313" key="2">
    <source>
        <dbReference type="EMBL" id="NBJ94281.1"/>
    </source>
</evidence>
<dbReference type="InterPro" id="IPR002725">
    <property type="entry name" value="YgjP-like_metallopeptidase"/>
</dbReference>
<gene>
    <name evidence="2" type="ORF">D5281_17230</name>
</gene>
<evidence type="ECO:0000259" key="1">
    <source>
        <dbReference type="Pfam" id="PF01863"/>
    </source>
</evidence>
<reference evidence="2" key="1">
    <citation type="submission" date="2018-09" db="EMBL/GenBank/DDBJ databases">
        <title>Murine metabolic-syndrome-specific gut microbial biobank.</title>
        <authorList>
            <person name="Liu C."/>
        </authorList>
    </citation>
    <scope>NUCLEOTIDE SEQUENCE</scope>
    <source>
        <strain evidence="2">D42-62</strain>
    </source>
</reference>
<name>A0A9X5BIC3_9FIRM</name>
<dbReference type="AlphaFoldDB" id="A0A9X5BIC3"/>
<protein>
    <submittedName>
        <fullName evidence="2">M48 family peptidase</fullName>
    </submittedName>
</protein>
<proteinExistence type="predicted"/>
<dbReference type="EMBL" id="QZDT01000034">
    <property type="protein sequence ID" value="NBJ94281.1"/>
    <property type="molecule type" value="Genomic_DNA"/>
</dbReference>
<sequence length="236" mass="28271">MEIGRFQLQYQLLRSKRKSIAISFDRDGNLVVKAPLWVERYEIDKFVESKREWILTTSVRLQNAREKEAANRLRLENGDELYYLGEKRVLTVVREERSRARIKNVCGHLIMTVPYEADYAYKQEQLEKWYRKEALSVFKEKAQEFAENIGVSFKDIHIKDQKSRWGSCSSKGNLNFNWRILMAPEPVCDYVIIHELCHLVYMDHSANFWRLVEQHCPFYSQYKKWLRDNAGLLYKF</sequence>
<dbReference type="Pfam" id="PF01863">
    <property type="entry name" value="YgjP-like"/>
    <property type="match status" value="1"/>
</dbReference>
<evidence type="ECO:0000313" key="3">
    <source>
        <dbReference type="Proteomes" id="UP001154420"/>
    </source>
</evidence>
<dbReference type="Gene3D" id="3.30.2010.10">
    <property type="entry name" value="Metalloproteases ('zincins'), catalytic domain"/>
    <property type="match status" value="1"/>
</dbReference>
<organism evidence="2 3">
    <name type="scientific">Parablautia muri</name>
    <dbReference type="NCBI Taxonomy" id="2320879"/>
    <lineage>
        <taxon>Bacteria</taxon>
        <taxon>Bacillati</taxon>
        <taxon>Bacillota</taxon>
        <taxon>Clostridia</taxon>
        <taxon>Lachnospirales</taxon>
        <taxon>Lachnospiraceae</taxon>
        <taxon>Parablautia</taxon>
    </lineage>
</organism>
<keyword evidence="3" id="KW-1185">Reference proteome</keyword>
<dbReference type="PANTHER" id="PTHR30399">
    <property type="entry name" value="UNCHARACTERIZED PROTEIN YGJP"/>
    <property type="match status" value="1"/>
</dbReference>
<accession>A0A9X5BIC3</accession>
<dbReference type="CDD" id="cd07344">
    <property type="entry name" value="M48_yhfN_like"/>
    <property type="match status" value="1"/>
</dbReference>
<dbReference type="Proteomes" id="UP001154420">
    <property type="component" value="Unassembled WGS sequence"/>
</dbReference>
<feature type="domain" description="YgjP-like metallopeptidase" evidence="1">
    <location>
        <begin position="18"/>
        <end position="228"/>
    </location>
</feature>
<dbReference type="InterPro" id="IPR053136">
    <property type="entry name" value="UTP_pyrophosphatase-like"/>
</dbReference>
<dbReference type="PANTHER" id="PTHR30399:SF1">
    <property type="entry name" value="UTP PYROPHOSPHATASE"/>
    <property type="match status" value="1"/>
</dbReference>